<dbReference type="SUPFAM" id="SSF64005">
    <property type="entry name" value="Undecaprenyl diphosphate synthase"/>
    <property type="match status" value="1"/>
</dbReference>
<feature type="binding site" evidence="2">
    <location>
        <position position="66"/>
    </location>
    <ligand>
        <name>substrate</name>
    </ligand>
</feature>
<feature type="active site" description="Proton acceptor" evidence="2">
    <location>
        <position position="65"/>
    </location>
</feature>
<dbReference type="NCBIfam" id="TIGR00055">
    <property type="entry name" value="uppS"/>
    <property type="match status" value="1"/>
</dbReference>
<dbReference type="Proteomes" id="UP000271125">
    <property type="component" value="Unassembled WGS sequence"/>
</dbReference>
<dbReference type="GO" id="GO:0016094">
    <property type="term" value="P:polyprenol biosynthetic process"/>
    <property type="evidence" value="ECO:0007669"/>
    <property type="project" value="TreeGrafter"/>
</dbReference>
<evidence type="ECO:0000313" key="3">
    <source>
        <dbReference type="EMBL" id="RKX69938.1"/>
    </source>
</evidence>
<comment type="caution">
    <text evidence="3">The sequence shown here is derived from an EMBL/GenBank/DDBJ whole genome shotgun (WGS) entry which is preliminary data.</text>
</comment>
<dbReference type="AlphaFoldDB" id="A0A660SGL4"/>
<protein>
    <recommendedName>
        <fullName evidence="2">Isoprenyl transferase</fullName>
        <ecNumber evidence="2">2.5.1.-</ecNumber>
    </recommendedName>
</protein>
<dbReference type="EC" id="2.5.1.-" evidence="2"/>
<comment type="cofactor">
    <cofactor evidence="2">
        <name>Mg(2+)</name>
        <dbReference type="ChEBI" id="CHEBI:18420"/>
    </cofactor>
    <text evidence="2">Binds 2 magnesium ions per subunit.</text>
</comment>
<feature type="binding site" evidence="2">
    <location>
        <begin position="62"/>
        <end position="64"/>
    </location>
    <ligand>
        <name>substrate</name>
    </ligand>
</feature>
<dbReference type="GO" id="GO:0045547">
    <property type="term" value="F:ditrans,polycis-polyprenyl diphosphate synthase [(2E,6E)-farnesyl diphosphate specific] activity"/>
    <property type="evidence" value="ECO:0007669"/>
    <property type="project" value="TreeGrafter"/>
</dbReference>
<dbReference type="InterPro" id="IPR018520">
    <property type="entry name" value="UPP_synth-like_CS"/>
</dbReference>
<feature type="active site" evidence="2">
    <location>
        <position position="17"/>
    </location>
</feature>
<dbReference type="PANTHER" id="PTHR10291:SF0">
    <property type="entry name" value="DEHYDRODOLICHYL DIPHOSPHATE SYNTHASE 2"/>
    <property type="match status" value="1"/>
</dbReference>
<feature type="binding site" evidence="2">
    <location>
        <position position="204"/>
    </location>
    <ligand>
        <name>Mg(2+)</name>
        <dbReference type="ChEBI" id="CHEBI:18420"/>
    </ligand>
</feature>
<organism evidence="3 4">
    <name type="scientific">candidate division TA06 bacterium</name>
    <dbReference type="NCBI Taxonomy" id="2250710"/>
    <lineage>
        <taxon>Bacteria</taxon>
        <taxon>Bacteria division TA06</taxon>
    </lineage>
</organism>
<dbReference type="HAMAP" id="MF_01139">
    <property type="entry name" value="ISPT"/>
    <property type="match status" value="1"/>
</dbReference>
<feature type="binding site" evidence="2">
    <location>
        <position position="22"/>
    </location>
    <ligand>
        <name>substrate</name>
    </ligand>
</feature>
<dbReference type="PROSITE" id="PS01066">
    <property type="entry name" value="UPP_SYNTHASE"/>
    <property type="match status" value="1"/>
</dbReference>
<reference evidence="3 4" key="1">
    <citation type="submission" date="2018-06" db="EMBL/GenBank/DDBJ databases">
        <title>Extensive metabolic versatility and redundancy in microbially diverse, dynamic hydrothermal sediments.</title>
        <authorList>
            <person name="Dombrowski N."/>
            <person name="Teske A."/>
            <person name="Baker B.J."/>
        </authorList>
    </citation>
    <scope>NUCLEOTIDE SEQUENCE [LARGE SCALE GENOMIC DNA]</scope>
    <source>
        <strain evidence="3">B10_G13</strain>
    </source>
</reference>
<dbReference type="NCBIfam" id="NF011405">
    <property type="entry name" value="PRK14830.1"/>
    <property type="match status" value="1"/>
</dbReference>
<dbReference type="FunFam" id="3.40.1180.10:FF:000001">
    <property type="entry name" value="(2E,6E)-farnesyl-diphosphate-specific ditrans,polycis-undecaprenyl-diphosphate synthase"/>
    <property type="match status" value="1"/>
</dbReference>
<feature type="binding site" evidence="2">
    <location>
        <position position="185"/>
    </location>
    <ligand>
        <name>substrate</name>
    </ligand>
</feature>
<accession>A0A660SGL4</accession>
<feature type="binding site" evidence="2">
    <location>
        <begin position="191"/>
        <end position="193"/>
    </location>
    <ligand>
        <name>substrate</name>
    </ligand>
</feature>
<dbReference type="InterPro" id="IPR001441">
    <property type="entry name" value="UPP_synth-like"/>
</dbReference>
<evidence type="ECO:0000313" key="4">
    <source>
        <dbReference type="Proteomes" id="UP000271125"/>
    </source>
</evidence>
<feature type="binding site" evidence="2">
    <location>
        <position position="30"/>
    </location>
    <ligand>
        <name>substrate</name>
    </ligand>
</feature>
<dbReference type="CDD" id="cd00475">
    <property type="entry name" value="Cis_IPPS"/>
    <property type="match status" value="1"/>
</dbReference>
<feature type="binding site" evidence="2">
    <location>
        <position position="17"/>
    </location>
    <ligand>
        <name>Mg(2+)</name>
        <dbReference type="ChEBI" id="CHEBI:18420"/>
    </ligand>
</feature>
<name>A0A660SGL4_UNCT6</name>
<dbReference type="EMBL" id="QNBD01000162">
    <property type="protein sequence ID" value="RKX69938.1"/>
    <property type="molecule type" value="Genomic_DNA"/>
</dbReference>
<sequence>MRGNNPDVPLHIAIIMDGNGRWARKRNLPRVMGHREGVKRVKEIVENAGKLGIRYLTLYTFSTENWKRSIDEVSFLMKLFVKTAKEQLNDLIANNVRVRIMGERRKLPKDVLNVIRWIEEKTEFNTGLNLILAVNYGGREEIVQGVIKIIKRIKNNELELKDINSENFSQYLYIKDIPDPDFIIRTSGEIRISNFLLWQIAYSELYFTDVLWPDFDKGELMKALAVYNSRDRKFGNV</sequence>
<dbReference type="Pfam" id="PF01255">
    <property type="entry name" value="Prenyltransf"/>
    <property type="match status" value="1"/>
</dbReference>
<evidence type="ECO:0000256" key="2">
    <source>
        <dbReference type="HAMAP-Rule" id="MF_01139"/>
    </source>
</evidence>
<gene>
    <name evidence="3" type="ORF">DRP43_03895</name>
</gene>
<comment type="function">
    <text evidence="2">Catalyzes the condensation of isopentenyl diphosphate (IPP) with allylic pyrophosphates generating different type of terpenoids.</text>
</comment>
<keyword evidence="2" id="KW-0479">Metal-binding</keyword>
<keyword evidence="1 2" id="KW-0808">Transferase</keyword>
<dbReference type="Gene3D" id="3.40.1180.10">
    <property type="entry name" value="Decaprenyl diphosphate synthase-like"/>
    <property type="match status" value="1"/>
</dbReference>
<feature type="binding site" evidence="2">
    <location>
        <position position="68"/>
    </location>
    <ligand>
        <name>substrate</name>
    </ligand>
</feature>
<comment type="similarity">
    <text evidence="2">Belongs to the UPP synthase family.</text>
</comment>
<comment type="subunit">
    <text evidence="2">Homodimer.</text>
</comment>
<feature type="binding site" evidence="2">
    <location>
        <begin position="18"/>
        <end position="21"/>
    </location>
    <ligand>
        <name>substrate</name>
    </ligand>
</feature>
<dbReference type="PANTHER" id="PTHR10291">
    <property type="entry name" value="DEHYDRODOLICHYL DIPHOSPHATE SYNTHASE FAMILY MEMBER"/>
    <property type="match status" value="1"/>
</dbReference>
<feature type="binding site" evidence="2">
    <location>
        <position position="34"/>
    </location>
    <ligand>
        <name>substrate</name>
    </ligand>
</feature>
<keyword evidence="2" id="KW-0460">Magnesium</keyword>
<dbReference type="GO" id="GO:0000287">
    <property type="term" value="F:magnesium ion binding"/>
    <property type="evidence" value="ECO:0007669"/>
    <property type="project" value="UniProtKB-UniRule"/>
</dbReference>
<evidence type="ECO:0000256" key="1">
    <source>
        <dbReference type="ARBA" id="ARBA00022679"/>
    </source>
</evidence>
<proteinExistence type="inferred from homology"/>
<dbReference type="InterPro" id="IPR036424">
    <property type="entry name" value="UPP_synth-like_sf"/>
</dbReference>